<evidence type="ECO:0000313" key="3">
    <source>
        <dbReference type="EMBL" id="SEL28900.1"/>
    </source>
</evidence>
<feature type="chain" id="PRO_5011726063" description="Sel1 repeat-containing protein" evidence="2">
    <location>
        <begin position="19"/>
        <end position="663"/>
    </location>
</feature>
<keyword evidence="4" id="KW-1185">Reference proteome</keyword>
<keyword evidence="2" id="KW-0732">Signal</keyword>
<dbReference type="EMBL" id="FOBH01000008">
    <property type="protein sequence ID" value="SEL28900.1"/>
    <property type="molecule type" value="Genomic_DNA"/>
</dbReference>
<dbReference type="InterPro" id="IPR011990">
    <property type="entry name" value="TPR-like_helical_dom_sf"/>
</dbReference>
<evidence type="ECO:0008006" key="5">
    <source>
        <dbReference type="Google" id="ProtNLM"/>
    </source>
</evidence>
<dbReference type="OrthoDB" id="5365194at2"/>
<dbReference type="AlphaFoldDB" id="A0A1H7NZ61"/>
<protein>
    <recommendedName>
        <fullName evidence="5">Sel1 repeat-containing protein</fullName>
    </recommendedName>
</protein>
<gene>
    <name evidence="3" type="ORF">SAMN05216387_1082</name>
</gene>
<dbReference type="PANTHER" id="PTHR11102">
    <property type="entry name" value="SEL-1-LIKE PROTEIN"/>
    <property type="match status" value="1"/>
</dbReference>
<name>A0A1H7NZ61_9PROT</name>
<dbReference type="RefSeq" id="WP_090828935.1">
    <property type="nucleotide sequence ID" value="NZ_FOBH01000008.1"/>
</dbReference>
<dbReference type="SUPFAM" id="SSF81901">
    <property type="entry name" value="HCP-like"/>
    <property type="match status" value="1"/>
</dbReference>
<feature type="compositionally biased region" description="Basic and acidic residues" evidence="1">
    <location>
        <begin position="604"/>
        <end position="616"/>
    </location>
</feature>
<dbReference type="PANTHER" id="PTHR11102:SF160">
    <property type="entry name" value="ERAD-ASSOCIATED E3 UBIQUITIN-PROTEIN LIGASE COMPONENT HRD3"/>
    <property type="match status" value="1"/>
</dbReference>
<feature type="region of interest" description="Disordered" evidence="1">
    <location>
        <begin position="166"/>
        <end position="189"/>
    </location>
</feature>
<proteinExistence type="predicted"/>
<sequence>MKRLLLAVTLLFPPALQADPVSALAEKAISELSSRSDIVMVIFEAKDDVNSVLVNLKTAMRTLDPGGVMNPYWIVGFPAEAINAKTSCGVITGQWYAGGIPHRGPWERIMSRALQQNARAAALLYTQNGEFRLTEESRAQMAKLKNTCFTGSKILGANFSTLGSGIGQNHPQTLSSRQSSAPTQSKPVQLTPRDLTAKQLAGDTLVGHACNRKLEMEVNIAEVFLNNPNQPMDPLFAIRGSVKATPPSKQTSVTPLVGAISRSSGVLNLSPPYAASNPTNHLLISLFRDQEGQGWEGMIEGMGGGECDDVRLISKNGNNPVAFPPMTGDLALKLSDPRMAPNSAMYRLYWLKIAEARGNIDATYYLGDEYERRGKASPQNYARAHQYYQAAAQKNDDARAQSALGRMYEEGLGTQANTKTAEKWKGLAKTTEEAAAKACASPKVRDAVERHTRREKRSANNMGLLTQAITGINVDLGEIAIRKITAKDVISINKPFLCKIEGERVNASVEKQEPNFVAATDQYGRTYYYDNTIGQVTSALASGIVTNMIKAMPYSYTARLKPMGNGRYTFEHGVDSELLDLGYIEKRPVVKESQAKTPTQVNKPENKKEDLARAAEKFNNSTQEPSGSQVPGSSQKPADQNQEVIAEEIPNIEGWARDFFKKQ</sequence>
<reference evidence="3 4" key="1">
    <citation type="submission" date="2016-10" db="EMBL/GenBank/DDBJ databases">
        <authorList>
            <person name="de Groot N.N."/>
        </authorList>
    </citation>
    <scope>NUCLEOTIDE SEQUENCE [LARGE SCALE GENOMIC DNA]</scope>
    <source>
        <strain evidence="3 4">Nv1</strain>
    </source>
</reference>
<evidence type="ECO:0000313" key="4">
    <source>
        <dbReference type="Proteomes" id="UP000198620"/>
    </source>
</evidence>
<accession>A0A1H7NZ61</accession>
<dbReference type="Gene3D" id="1.25.40.10">
    <property type="entry name" value="Tetratricopeptide repeat domain"/>
    <property type="match status" value="1"/>
</dbReference>
<feature type="signal peptide" evidence="2">
    <location>
        <begin position="1"/>
        <end position="18"/>
    </location>
</feature>
<organism evidence="3 4">
    <name type="scientific">Nitrosovibrio tenuis</name>
    <dbReference type="NCBI Taxonomy" id="1233"/>
    <lineage>
        <taxon>Bacteria</taxon>
        <taxon>Pseudomonadati</taxon>
        <taxon>Pseudomonadota</taxon>
        <taxon>Betaproteobacteria</taxon>
        <taxon>Nitrosomonadales</taxon>
        <taxon>Nitrosomonadaceae</taxon>
        <taxon>Nitrosovibrio</taxon>
    </lineage>
</organism>
<dbReference type="InterPro" id="IPR006597">
    <property type="entry name" value="Sel1-like"/>
</dbReference>
<dbReference type="Pfam" id="PF08238">
    <property type="entry name" value="Sel1"/>
    <property type="match status" value="2"/>
</dbReference>
<dbReference type="STRING" id="1233.SAMN05216387_1082"/>
<feature type="region of interest" description="Disordered" evidence="1">
    <location>
        <begin position="591"/>
        <end position="648"/>
    </location>
</feature>
<dbReference type="InterPro" id="IPR050767">
    <property type="entry name" value="Sel1_AlgK"/>
</dbReference>
<feature type="compositionally biased region" description="Polar residues" evidence="1">
    <location>
        <begin position="166"/>
        <end position="188"/>
    </location>
</feature>
<feature type="compositionally biased region" description="Polar residues" evidence="1">
    <location>
        <begin position="618"/>
        <end position="643"/>
    </location>
</feature>
<dbReference type="SMART" id="SM00671">
    <property type="entry name" value="SEL1"/>
    <property type="match status" value="2"/>
</dbReference>
<evidence type="ECO:0000256" key="2">
    <source>
        <dbReference type="SAM" id="SignalP"/>
    </source>
</evidence>
<evidence type="ECO:0000256" key="1">
    <source>
        <dbReference type="SAM" id="MobiDB-lite"/>
    </source>
</evidence>
<dbReference type="Proteomes" id="UP000198620">
    <property type="component" value="Unassembled WGS sequence"/>
</dbReference>